<dbReference type="OrthoDB" id="9802510at2"/>
<evidence type="ECO:0000259" key="4">
    <source>
        <dbReference type="Pfam" id="PF00881"/>
    </source>
</evidence>
<keyword evidence="6" id="KW-1185">Reference proteome</keyword>
<comment type="similarity">
    <text evidence="1">Belongs to the nitroreductase family.</text>
</comment>
<evidence type="ECO:0000256" key="1">
    <source>
        <dbReference type="ARBA" id="ARBA00007118"/>
    </source>
</evidence>
<dbReference type="SUPFAM" id="SSF55469">
    <property type="entry name" value="FMN-dependent nitroreductase-like"/>
    <property type="match status" value="1"/>
</dbReference>
<dbReference type="PANTHER" id="PTHR43673:SF10">
    <property type="entry name" value="NADH DEHYDROGENASE_NAD(P)H NITROREDUCTASE XCC3605-RELATED"/>
    <property type="match status" value="1"/>
</dbReference>
<evidence type="ECO:0000256" key="2">
    <source>
        <dbReference type="ARBA" id="ARBA00023002"/>
    </source>
</evidence>
<evidence type="ECO:0000313" key="5">
    <source>
        <dbReference type="EMBL" id="QBI18155.1"/>
    </source>
</evidence>
<dbReference type="Proteomes" id="UP000291469">
    <property type="component" value="Chromosome"/>
</dbReference>
<name>A0A411YAD2_9ACTN</name>
<feature type="domain" description="Nitroreductase" evidence="4">
    <location>
        <begin position="32"/>
        <end position="179"/>
    </location>
</feature>
<dbReference type="AlphaFoldDB" id="A0A411YAD2"/>
<dbReference type="PANTHER" id="PTHR43673">
    <property type="entry name" value="NAD(P)H NITROREDUCTASE YDGI-RELATED"/>
    <property type="match status" value="1"/>
</dbReference>
<gene>
    <name evidence="5" type="ORF">ER308_00250</name>
</gene>
<protein>
    <submittedName>
        <fullName evidence="5">Nitroreductase</fullName>
    </submittedName>
</protein>
<dbReference type="InterPro" id="IPR029479">
    <property type="entry name" value="Nitroreductase"/>
</dbReference>
<dbReference type="EMBL" id="CP036402">
    <property type="protein sequence ID" value="QBI18155.1"/>
    <property type="molecule type" value="Genomic_DNA"/>
</dbReference>
<dbReference type="InterPro" id="IPR000415">
    <property type="entry name" value="Nitroreductase-like"/>
</dbReference>
<dbReference type="Gene3D" id="3.40.109.10">
    <property type="entry name" value="NADH Oxidase"/>
    <property type="match status" value="1"/>
</dbReference>
<feature type="region of interest" description="Disordered" evidence="3">
    <location>
        <begin position="179"/>
        <end position="221"/>
    </location>
</feature>
<dbReference type="KEGG" id="erz:ER308_00250"/>
<dbReference type="Pfam" id="PF00881">
    <property type="entry name" value="Nitroreductase"/>
    <property type="match status" value="1"/>
</dbReference>
<accession>A0A411YAD2</accession>
<feature type="compositionally biased region" description="Basic and acidic residues" evidence="3">
    <location>
        <begin position="186"/>
        <end position="198"/>
    </location>
</feature>
<evidence type="ECO:0000313" key="6">
    <source>
        <dbReference type="Proteomes" id="UP000291469"/>
    </source>
</evidence>
<proteinExistence type="inferred from homology"/>
<reference evidence="5 6" key="1">
    <citation type="submission" date="2019-01" db="EMBL/GenBank/DDBJ databases">
        <title>Egibacter rhizosphaerae EGI 80759T.</title>
        <authorList>
            <person name="Chen D.-D."/>
            <person name="Tian Y."/>
            <person name="Jiao J.-Y."/>
            <person name="Zhang X.-T."/>
            <person name="Zhang Y.-G."/>
            <person name="Zhang Y."/>
            <person name="Xiao M."/>
            <person name="Shu W.-S."/>
            <person name="Li W.-J."/>
        </authorList>
    </citation>
    <scope>NUCLEOTIDE SEQUENCE [LARGE SCALE GENOMIC DNA]</scope>
    <source>
        <strain evidence="5 6">EGI 80759</strain>
    </source>
</reference>
<dbReference type="GO" id="GO:0016491">
    <property type="term" value="F:oxidoreductase activity"/>
    <property type="evidence" value="ECO:0007669"/>
    <property type="project" value="UniProtKB-KW"/>
</dbReference>
<dbReference type="RefSeq" id="WP_131153153.1">
    <property type="nucleotide sequence ID" value="NZ_CP036402.1"/>
</dbReference>
<sequence>MDDPAVRSTSHERRARPTRPAPTDVPIHPLLAGRWSPRGLDPDRSVDPADVRALLEAARWAPSNGNVQPWRFVVADDEDPAARERLRDCLHTGNAWAHRAPVLLLSLAAREFPAREDKPSRENPYAWHDVGAATLAAAIEATSRGLGLHPMAGFDRAAAAEAVGAPEGLEPVALLALGHPAADPRSVPDELVERDARPRTRTGVDSFVWRGHVGGPAPNGS</sequence>
<feature type="region of interest" description="Disordered" evidence="3">
    <location>
        <begin position="1"/>
        <end position="45"/>
    </location>
</feature>
<evidence type="ECO:0000256" key="3">
    <source>
        <dbReference type="SAM" id="MobiDB-lite"/>
    </source>
</evidence>
<keyword evidence="2" id="KW-0560">Oxidoreductase</keyword>
<organism evidence="5 6">
    <name type="scientific">Egibacter rhizosphaerae</name>
    <dbReference type="NCBI Taxonomy" id="1670831"/>
    <lineage>
        <taxon>Bacteria</taxon>
        <taxon>Bacillati</taxon>
        <taxon>Actinomycetota</taxon>
        <taxon>Nitriliruptoria</taxon>
        <taxon>Egibacterales</taxon>
        <taxon>Egibacteraceae</taxon>
        <taxon>Egibacter</taxon>
    </lineage>
</organism>